<keyword evidence="1" id="KW-0175">Coiled coil</keyword>
<evidence type="ECO:0000256" key="1">
    <source>
        <dbReference type="SAM" id="Coils"/>
    </source>
</evidence>
<feature type="coiled-coil region" evidence="1">
    <location>
        <begin position="604"/>
        <end position="631"/>
    </location>
</feature>
<sequence>MSVAPSTRSCHSLQPDVCFTSDVHIAQNLPSRRCDVLGPNEFYENNPMVLNSHLYERSVSNPMLSSQQAVKAVSCNQSNFQMDTISEMHPQLPHAITGLEDEVDSLHLKDVCNKWFTRDMKSGGRPMPLIGKSCSHQSQQVSHNLTPTLHDKVMPKETIVKTFDICSKQRSNYPVKASFVKQQHVSDTQQKSTDQMGPSGNQVEERHVVVVNCYDNRECSLKVHSQQHQDAMVESSNKENIANEMSIKQIPERVASASSQDITYKSSSESGRGTMSSDVQSAAKCDAGANTLDNSSLDSDQSNVVHLGSASNWDGDQTKSTTTHIIEHMQQELQRILDDGDHSKERMGVCRLPVVVESDSWVSDSTQSRTTYPSEKKTENEVRTDKQNLKGESGKSPASLVSGNQRNAVIKTEKTQMNRPVPKSRTSRTVGATNSAVANKANKYNVSNTKCKENLAKKANDILANTFGVDLVCDYPDDLTSEYTANTSNWDVDESIDTKKQLAGLEAMYSQILTLLNSRMKTAKKSMHCGARFRRRGCGSVSGRSSVASRSTHRDNYLYKNRYETRSSKQDELKSSSSRIKRLESHVVTLARSVAQLSSEIRSNHTLVQEVDKLRKDVDRIQEQFRALKTLTSVETVGSLKRGVKPETQNVCNGREMDKANKCDILTNTGNGRFEKLKRFFGDEPPILRQFLKKLGYEKYISKFDSEKIGINELIFMNEERLQKLGIPMGPRIRILQETNKLKTQNGNVYLV</sequence>
<feature type="compositionally biased region" description="Polar residues" evidence="2">
    <location>
        <begin position="256"/>
        <end position="265"/>
    </location>
</feature>
<dbReference type="Proteomes" id="UP000285301">
    <property type="component" value="Unassembled WGS sequence"/>
</dbReference>
<organism evidence="5 6">
    <name type="scientific">Dinothrombium tinctorium</name>
    <dbReference type="NCBI Taxonomy" id="1965070"/>
    <lineage>
        <taxon>Eukaryota</taxon>
        <taxon>Metazoa</taxon>
        <taxon>Ecdysozoa</taxon>
        <taxon>Arthropoda</taxon>
        <taxon>Chelicerata</taxon>
        <taxon>Arachnida</taxon>
        <taxon>Acari</taxon>
        <taxon>Acariformes</taxon>
        <taxon>Trombidiformes</taxon>
        <taxon>Prostigmata</taxon>
        <taxon>Anystina</taxon>
        <taxon>Parasitengona</taxon>
        <taxon>Trombidioidea</taxon>
        <taxon>Trombidiidae</taxon>
        <taxon>Dinothrombium</taxon>
    </lineage>
</organism>
<keyword evidence="6" id="KW-1185">Reference proteome</keyword>
<evidence type="ECO:0000313" key="5">
    <source>
        <dbReference type="EMBL" id="RWS16215.1"/>
    </source>
</evidence>
<dbReference type="SUPFAM" id="SSF47769">
    <property type="entry name" value="SAM/Pointed domain"/>
    <property type="match status" value="1"/>
</dbReference>
<dbReference type="AlphaFoldDB" id="A0A3S3Q9C6"/>
<dbReference type="InterPro" id="IPR001660">
    <property type="entry name" value="SAM"/>
</dbReference>
<evidence type="ECO:0000256" key="2">
    <source>
        <dbReference type="SAM" id="MobiDB-lite"/>
    </source>
</evidence>
<dbReference type="OrthoDB" id="8188202at2759"/>
<accession>A0A3S3Q9C6</accession>
<comment type="caution">
    <text evidence="5">The sequence shown here is derived from an EMBL/GenBank/DDBJ whole genome shotgun (WGS) entry which is preliminary data.</text>
</comment>
<dbReference type="Gene3D" id="1.10.150.50">
    <property type="entry name" value="Transcription Factor, Ets-1"/>
    <property type="match status" value="1"/>
</dbReference>
<dbReference type="STRING" id="1965070.A0A3S3Q9C6"/>
<proteinExistence type="predicted"/>
<name>A0A3S3Q9C6_9ACAR</name>
<dbReference type="Pfam" id="PF00536">
    <property type="entry name" value="SAM_1"/>
    <property type="match status" value="1"/>
</dbReference>
<feature type="domain" description="SAM" evidence="3">
    <location>
        <begin position="680"/>
        <end position="745"/>
    </location>
</feature>
<protein>
    <recommendedName>
        <fullName evidence="3">SAM domain-containing protein</fullName>
    </recommendedName>
</protein>
<feature type="compositionally biased region" description="Low complexity" evidence="2">
    <location>
        <begin position="266"/>
        <end position="276"/>
    </location>
</feature>
<evidence type="ECO:0000313" key="6">
    <source>
        <dbReference type="Proteomes" id="UP000285301"/>
    </source>
</evidence>
<feature type="region of interest" description="Disordered" evidence="2">
    <location>
        <begin position="360"/>
        <end position="402"/>
    </location>
</feature>
<feature type="region of interest" description="Disordered" evidence="2">
    <location>
        <begin position="253"/>
        <end position="276"/>
    </location>
</feature>
<reference evidence="5 6" key="1">
    <citation type="journal article" date="2018" name="Gigascience">
        <title>Genomes of trombidid mites reveal novel predicted allergens and laterally-transferred genes associated with secondary metabolism.</title>
        <authorList>
            <person name="Dong X."/>
            <person name="Chaisiri K."/>
            <person name="Xia D."/>
            <person name="Armstrong S.D."/>
            <person name="Fang Y."/>
            <person name="Donnelly M.J."/>
            <person name="Kadowaki T."/>
            <person name="McGarry J.W."/>
            <person name="Darby A.C."/>
            <person name="Makepeace B.L."/>
        </authorList>
    </citation>
    <scope>NUCLEOTIDE SEQUENCE [LARGE SCALE GENOMIC DNA]</scope>
    <source>
        <strain evidence="5">UoL-WK</strain>
    </source>
</reference>
<dbReference type="EMBL" id="NCKU01000270">
    <property type="protein sequence ID" value="RWS16211.1"/>
    <property type="molecule type" value="Genomic_DNA"/>
</dbReference>
<dbReference type="SMART" id="SM00454">
    <property type="entry name" value="SAM"/>
    <property type="match status" value="1"/>
</dbReference>
<evidence type="ECO:0000313" key="4">
    <source>
        <dbReference type="EMBL" id="RWS16211.1"/>
    </source>
</evidence>
<dbReference type="EMBL" id="NCKU01000269">
    <property type="protein sequence ID" value="RWS16215.1"/>
    <property type="molecule type" value="Genomic_DNA"/>
</dbReference>
<evidence type="ECO:0000259" key="3">
    <source>
        <dbReference type="SMART" id="SM00454"/>
    </source>
</evidence>
<reference evidence="5" key="2">
    <citation type="submission" date="2018-11" db="EMBL/GenBank/DDBJ databases">
        <title>Trombidioid mite genomics.</title>
        <authorList>
            <person name="Dong X."/>
        </authorList>
    </citation>
    <scope>NUCLEOTIDE SEQUENCE</scope>
    <source>
        <strain evidence="5">UoL-WK</strain>
    </source>
</reference>
<dbReference type="InterPro" id="IPR013761">
    <property type="entry name" value="SAM/pointed_sf"/>
</dbReference>
<gene>
    <name evidence="4" type="ORF">B4U79_00729</name>
    <name evidence="5" type="ORF">B4U79_11420</name>
</gene>
<feature type="compositionally biased region" description="Basic and acidic residues" evidence="2">
    <location>
        <begin position="374"/>
        <end position="393"/>
    </location>
</feature>